<dbReference type="Gene3D" id="3.90.180.10">
    <property type="entry name" value="Medium-chain alcohol dehydrogenases, catalytic domain"/>
    <property type="match status" value="1"/>
</dbReference>
<accession>A0A5Q4BLS2</accession>
<keyword evidence="5" id="KW-0511">Multifunctional enzyme</keyword>
<dbReference type="GO" id="GO:0016740">
    <property type="term" value="F:transferase activity"/>
    <property type="evidence" value="ECO:0007669"/>
    <property type="project" value="UniProtKB-KW"/>
</dbReference>
<dbReference type="OrthoDB" id="329835at2759"/>
<feature type="domain" description="Enoyl reductase (ER)" evidence="7">
    <location>
        <begin position="375"/>
        <end position="675"/>
    </location>
</feature>
<evidence type="ECO:0000313" key="9">
    <source>
        <dbReference type="Proteomes" id="UP000326340"/>
    </source>
</evidence>
<dbReference type="InterPro" id="IPR011032">
    <property type="entry name" value="GroES-like_sf"/>
</dbReference>
<dbReference type="Proteomes" id="UP000326340">
    <property type="component" value="Unassembled WGS sequence"/>
</dbReference>
<dbReference type="InterPro" id="IPR013968">
    <property type="entry name" value="PKS_KR"/>
</dbReference>
<dbReference type="InterPro" id="IPR013154">
    <property type="entry name" value="ADH-like_N"/>
</dbReference>
<dbReference type="Pfam" id="PF08242">
    <property type="entry name" value="Methyltransf_12"/>
    <property type="match status" value="1"/>
</dbReference>
<evidence type="ECO:0000256" key="3">
    <source>
        <dbReference type="ARBA" id="ARBA00022679"/>
    </source>
</evidence>
<dbReference type="Pfam" id="PF08659">
    <property type="entry name" value="KR"/>
    <property type="match status" value="1"/>
</dbReference>
<dbReference type="CDD" id="cd02440">
    <property type="entry name" value="AdoMet_MTases"/>
    <property type="match status" value="1"/>
</dbReference>
<evidence type="ECO:0000256" key="2">
    <source>
        <dbReference type="ARBA" id="ARBA00022553"/>
    </source>
</evidence>
<dbReference type="Gene3D" id="3.40.50.150">
    <property type="entry name" value="Vaccinia Virus protein VP39"/>
    <property type="match status" value="1"/>
</dbReference>
<dbReference type="InterPro" id="IPR029063">
    <property type="entry name" value="SAM-dependent_MTases_sf"/>
</dbReference>
<dbReference type="FunFam" id="3.40.50.720:FF:000209">
    <property type="entry name" value="Polyketide synthase Pks12"/>
    <property type="match status" value="1"/>
</dbReference>
<keyword evidence="9" id="KW-1185">Reference proteome</keyword>
<dbReference type="SMART" id="SM00822">
    <property type="entry name" value="PKS_KR"/>
    <property type="match status" value="1"/>
</dbReference>
<dbReference type="InterPro" id="IPR020843">
    <property type="entry name" value="ER"/>
</dbReference>
<name>A0A5Q4BLS2_9PEZI</name>
<dbReference type="AlphaFoldDB" id="A0A5Q4BLS2"/>
<reference evidence="8 9" key="1">
    <citation type="journal article" date="2019" name="Sci. Rep.">
        <title>Colletotrichum shisoi sp. nov., an anthracnose pathogen of Perilla frutescens in Japan: molecular phylogenetic, morphological and genomic evidence.</title>
        <authorList>
            <person name="Gan P."/>
            <person name="Tsushima A."/>
            <person name="Hiroyama R."/>
            <person name="Narusaka M."/>
            <person name="Takano Y."/>
            <person name="Narusaka Y."/>
            <person name="Kawaradani M."/>
            <person name="Damm U."/>
            <person name="Shirasu K."/>
        </authorList>
    </citation>
    <scope>NUCLEOTIDE SEQUENCE [LARGE SCALE GENOMIC DNA]</scope>
    <source>
        <strain evidence="8 9">PG-2018a</strain>
    </source>
</reference>
<dbReference type="GO" id="GO:0016491">
    <property type="term" value="F:oxidoreductase activity"/>
    <property type="evidence" value="ECO:0007669"/>
    <property type="project" value="UniProtKB-KW"/>
</dbReference>
<dbReference type="EMBL" id="PUHP01000810">
    <property type="protein sequence ID" value="TQN67910.1"/>
    <property type="molecule type" value="Genomic_DNA"/>
</dbReference>
<dbReference type="Pfam" id="PF08240">
    <property type="entry name" value="ADH_N"/>
    <property type="match status" value="1"/>
</dbReference>
<dbReference type="SUPFAM" id="SSF53335">
    <property type="entry name" value="S-adenosyl-L-methionine-dependent methyltransferases"/>
    <property type="match status" value="1"/>
</dbReference>
<evidence type="ECO:0000313" key="8">
    <source>
        <dbReference type="EMBL" id="TQN67910.1"/>
    </source>
</evidence>
<dbReference type="PROSITE" id="PS01162">
    <property type="entry name" value="QOR_ZETA_CRYSTAL"/>
    <property type="match status" value="1"/>
</dbReference>
<organism evidence="8 9">
    <name type="scientific">Colletotrichum shisoi</name>
    <dbReference type="NCBI Taxonomy" id="2078593"/>
    <lineage>
        <taxon>Eukaryota</taxon>
        <taxon>Fungi</taxon>
        <taxon>Dikarya</taxon>
        <taxon>Ascomycota</taxon>
        <taxon>Pezizomycotina</taxon>
        <taxon>Sordariomycetes</taxon>
        <taxon>Hypocreomycetidae</taxon>
        <taxon>Glomerellales</taxon>
        <taxon>Glomerellaceae</taxon>
        <taxon>Colletotrichum</taxon>
        <taxon>Colletotrichum destructivum species complex</taxon>
    </lineage>
</organism>
<protein>
    <submittedName>
        <fullName evidence="8">Highly reducing polyketide synthase gloL</fullName>
    </submittedName>
</protein>
<dbReference type="InterPro" id="IPR002364">
    <property type="entry name" value="Quin_OxRdtase/zeta-crystal_CS"/>
</dbReference>
<feature type="domain" description="Ketoreductase" evidence="6">
    <location>
        <begin position="627"/>
        <end position="781"/>
    </location>
</feature>
<evidence type="ECO:0000259" key="7">
    <source>
        <dbReference type="SMART" id="SM00829"/>
    </source>
</evidence>
<dbReference type="SMART" id="SM00829">
    <property type="entry name" value="PKS_ER"/>
    <property type="match status" value="1"/>
</dbReference>
<sequence length="871" mass="94396">MEGCDCFDDGKVLGKYVFTDVSSGFFPAAKARFETVPGGFLDYRVLDISHDPADQGFGGEQYDLIVASNVLHATPDLTKTLQHVRTLLKPEGRLLMHQLCCVYTKWINFIMGYLSGWWLGESDGRNDEPYISPDRWEERLALAGFSKPHVFYDAEQQPRLNATIVARPAQSTSKMASAVGEITILCEEESHPVVVGLRNHLQKQGHSVTCTTLSAGSIQPCAAVVSAVDLCRGDGYFHDMTQGKLDDFKRLLQKLPSNNLGLLWLTRPCQVDPQSPTFAPVLGVARTCRIEMGLPFCTLEMDSDGTDALSAVSRVLQRTLLRHGASKSARDEDTEFSYSSGRIFVPRCEWLPISRALRDTTPPSPSKMLHISRPGALQTLCWIPRRLSDQIPPDQVQIKVHAAGLNFKDVVTAMGLIDPSSPRGLGCEASGVVTATGSLVTNLRVGDRHSCASASRIPDGLGFADAATMPCVFVTVLRALVDKAGLQAGQTVLVHSAAGGVGIAAMQVARWIGATVYATVGSEEKVDFISTTWNIPREHIFSSRDSRFVDGVKTATGGRGVDVVLNSLAGELLHASWECVAPHGTFIEPGKRDTLAGGRLAMAAFDGNRSFIGVEMANLAAQDPSIIARLLQRCVQLYEQGHIAPVGPSRMFSCQEAEDAFRYIYKGTHVGKVVIDVQKAAVEALDVVARQLPAPSFRNKATYLLWETATSPKIRGTWNLHRLLPSDLDFFVLFGSTSGIHGYPGQANYAAANTFLDAFAQYRRRQGLSCSVLDLGGVEDVGYVSRTREVEDAMKKAGSKLLSESDMLRGLQLAMAQSPSSDAGLESAVAGPGFGGQVVIGLDCSIPLDDVNSRVVWKQDPRMVLYPGDSD</sequence>
<dbReference type="InterPro" id="IPR036291">
    <property type="entry name" value="NAD(P)-bd_dom_sf"/>
</dbReference>
<dbReference type="PANTHER" id="PTHR45681:SF6">
    <property type="entry name" value="POLYKETIDE SYNTHASE 37"/>
    <property type="match status" value="1"/>
</dbReference>
<evidence type="ECO:0000256" key="4">
    <source>
        <dbReference type="ARBA" id="ARBA00023002"/>
    </source>
</evidence>
<keyword evidence="2" id="KW-0597">Phosphoprotein</keyword>
<dbReference type="InterPro" id="IPR013217">
    <property type="entry name" value="Methyltransf_12"/>
</dbReference>
<dbReference type="InterPro" id="IPR050444">
    <property type="entry name" value="Polyketide_Synthase"/>
</dbReference>
<dbReference type="SUPFAM" id="SSF51735">
    <property type="entry name" value="NAD(P)-binding Rossmann-fold domains"/>
    <property type="match status" value="2"/>
</dbReference>
<gene>
    <name evidence="8" type="primary">GloL-3</name>
    <name evidence="8" type="ORF">CSHISOI_07695</name>
</gene>
<proteinExistence type="predicted"/>
<dbReference type="GO" id="GO:0044550">
    <property type="term" value="P:secondary metabolite biosynthetic process"/>
    <property type="evidence" value="ECO:0007669"/>
    <property type="project" value="UniProtKB-ARBA"/>
</dbReference>
<dbReference type="Gene3D" id="3.40.50.720">
    <property type="entry name" value="NAD(P)-binding Rossmann-like Domain"/>
    <property type="match status" value="2"/>
</dbReference>
<keyword evidence="1" id="KW-0596">Phosphopantetheine</keyword>
<keyword evidence="3" id="KW-0808">Transferase</keyword>
<keyword evidence="4" id="KW-0560">Oxidoreductase</keyword>
<dbReference type="Pfam" id="PF13602">
    <property type="entry name" value="ADH_zinc_N_2"/>
    <property type="match status" value="1"/>
</dbReference>
<evidence type="ECO:0000259" key="6">
    <source>
        <dbReference type="SMART" id="SM00822"/>
    </source>
</evidence>
<dbReference type="GO" id="GO:1901336">
    <property type="term" value="P:lactone biosynthetic process"/>
    <property type="evidence" value="ECO:0007669"/>
    <property type="project" value="UniProtKB-ARBA"/>
</dbReference>
<evidence type="ECO:0000256" key="5">
    <source>
        <dbReference type="ARBA" id="ARBA00023268"/>
    </source>
</evidence>
<evidence type="ECO:0000256" key="1">
    <source>
        <dbReference type="ARBA" id="ARBA00022450"/>
    </source>
</evidence>
<dbReference type="PANTHER" id="PTHR45681">
    <property type="entry name" value="POLYKETIDE SYNTHASE 44-RELATED"/>
    <property type="match status" value="1"/>
</dbReference>
<dbReference type="CDD" id="cd05195">
    <property type="entry name" value="enoyl_red"/>
    <property type="match status" value="1"/>
</dbReference>
<comment type="caution">
    <text evidence="8">The sequence shown here is derived from an EMBL/GenBank/DDBJ whole genome shotgun (WGS) entry which is preliminary data.</text>
</comment>
<dbReference type="GO" id="GO:0008270">
    <property type="term" value="F:zinc ion binding"/>
    <property type="evidence" value="ECO:0007669"/>
    <property type="project" value="InterPro"/>
</dbReference>
<dbReference type="SUPFAM" id="SSF50129">
    <property type="entry name" value="GroES-like"/>
    <property type="match status" value="1"/>
</dbReference>
<dbReference type="InterPro" id="IPR057326">
    <property type="entry name" value="KR_dom"/>
</dbReference>